<accession>A0A1C4VDQ9</accession>
<gene>
    <name evidence="2" type="ORF">GA0070612_1329</name>
</gene>
<dbReference type="SUPFAM" id="SSF52821">
    <property type="entry name" value="Rhodanese/Cell cycle control phosphatase"/>
    <property type="match status" value="1"/>
</dbReference>
<dbReference type="Gene3D" id="3.40.250.10">
    <property type="entry name" value="Rhodanese-like domain"/>
    <property type="match status" value="1"/>
</dbReference>
<keyword evidence="3" id="KW-1185">Reference proteome</keyword>
<dbReference type="eggNOG" id="COG0607">
    <property type="taxonomic scope" value="Bacteria"/>
</dbReference>
<proteinExistence type="predicted"/>
<name>A0A1C4VDQ9_9ACTN</name>
<evidence type="ECO:0000313" key="2">
    <source>
        <dbReference type="EMBL" id="SCE82150.1"/>
    </source>
</evidence>
<dbReference type="Proteomes" id="UP000198224">
    <property type="component" value="Chromosome I"/>
</dbReference>
<organism evidence="2 3">
    <name type="scientific">Micromonospora chokoriensis</name>
    <dbReference type="NCBI Taxonomy" id="356851"/>
    <lineage>
        <taxon>Bacteria</taxon>
        <taxon>Bacillati</taxon>
        <taxon>Actinomycetota</taxon>
        <taxon>Actinomycetes</taxon>
        <taxon>Micromonosporales</taxon>
        <taxon>Micromonosporaceae</taxon>
        <taxon>Micromonospora</taxon>
    </lineage>
</organism>
<dbReference type="InterPro" id="IPR050229">
    <property type="entry name" value="GlpE_sulfurtransferase"/>
</dbReference>
<dbReference type="SMART" id="SM00450">
    <property type="entry name" value="RHOD"/>
    <property type="match status" value="1"/>
</dbReference>
<keyword evidence="2" id="KW-0808">Transferase</keyword>
<evidence type="ECO:0000259" key="1">
    <source>
        <dbReference type="PROSITE" id="PS50206"/>
    </source>
</evidence>
<dbReference type="GO" id="GO:0016740">
    <property type="term" value="F:transferase activity"/>
    <property type="evidence" value="ECO:0007669"/>
    <property type="project" value="UniProtKB-KW"/>
</dbReference>
<dbReference type="PANTHER" id="PTHR43031:SF17">
    <property type="entry name" value="SULFURTRANSFERASE YTWF-RELATED"/>
    <property type="match status" value="1"/>
</dbReference>
<dbReference type="CDD" id="cd00158">
    <property type="entry name" value="RHOD"/>
    <property type="match status" value="1"/>
</dbReference>
<dbReference type="InterPro" id="IPR001763">
    <property type="entry name" value="Rhodanese-like_dom"/>
</dbReference>
<dbReference type="EMBL" id="LT607409">
    <property type="protein sequence ID" value="SCE82150.1"/>
    <property type="molecule type" value="Genomic_DNA"/>
</dbReference>
<dbReference type="PROSITE" id="PS50206">
    <property type="entry name" value="RHODANESE_3"/>
    <property type="match status" value="1"/>
</dbReference>
<feature type="domain" description="Rhodanese" evidence="1">
    <location>
        <begin position="18"/>
        <end position="106"/>
    </location>
</feature>
<dbReference type="InterPro" id="IPR036873">
    <property type="entry name" value="Rhodanese-like_dom_sf"/>
</dbReference>
<sequence>MLLPVFGPQVPTVPVTEIDDETYLLDVREADEWAAGHAPTAHHLPMMELPARLAEVPTDRDVAVICRSGGRSAQVVAYLVNNGWGQVRNADGGMRQWAAVGRPVVDANGQPGQVI</sequence>
<reference evidence="3" key="1">
    <citation type="submission" date="2016-06" db="EMBL/GenBank/DDBJ databases">
        <authorList>
            <person name="Varghese N."/>
            <person name="Submissions Spin"/>
        </authorList>
    </citation>
    <scope>NUCLEOTIDE SEQUENCE [LARGE SCALE GENOMIC DNA]</scope>
    <source>
        <strain evidence="3">DSM 45160</strain>
    </source>
</reference>
<dbReference type="PANTHER" id="PTHR43031">
    <property type="entry name" value="FAD-DEPENDENT OXIDOREDUCTASE"/>
    <property type="match status" value="1"/>
</dbReference>
<dbReference type="Pfam" id="PF00581">
    <property type="entry name" value="Rhodanese"/>
    <property type="match status" value="1"/>
</dbReference>
<dbReference type="AlphaFoldDB" id="A0A1C4VDQ9"/>
<evidence type="ECO:0000313" key="3">
    <source>
        <dbReference type="Proteomes" id="UP000198224"/>
    </source>
</evidence>
<protein>
    <submittedName>
        <fullName evidence="2">Rhodanese-related sulfurtransferase</fullName>
    </submittedName>
</protein>